<accession>A0A917VQ78</accession>
<proteinExistence type="predicted"/>
<dbReference type="InterPro" id="IPR041413">
    <property type="entry name" value="MLTR_LBD"/>
</dbReference>
<dbReference type="GO" id="GO:0003677">
    <property type="term" value="F:DNA binding"/>
    <property type="evidence" value="ECO:0007669"/>
    <property type="project" value="InterPro"/>
</dbReference>
<dbReference type="Pfam" id="PF17765">
    <property type="entry name" value="MLTR_LBD"/>
    <property type="match status" value="1"/>
</dbReference>
<feature type="domain" description="HTH cro/C1-type" evidence="1">
    <location>
        <begin position="33"/>
        <end position="79"/>
    </location>
</feature>
<dbReference type="Gene3D" id="1.10.260.40">
    <property type="entry name" value="lambda repressor-like DNA-binding domains"/>
    <property type="match status" value="1"/>
</dbReference>
<dbReference type="PANTHER" id="PTHR35010">
    <property type="entry name" value="BLL4672 PROTEIN-RELATED"/>
    <property type="match status" value="1"/>
</dbReference>
<dbReference type="InterPro" id="IPR010982">
    <property type="entry name" value="Lambda_DNA-bd_dom_sf"/>
</dbReference>
<organism evidence="2 3">
    <name type="scientific">Streptomyces flaveus</name>
    <dbReference type="NCBI Taxonomy" id="66370"/>
    <lineage>
        <taxon>Bacteria</taxon>
        <taxon>Bacillati</taxon>
        <taxon>Actinomycetota</taxon>
        <taxon>Actinomycetes</taxon>
        <taxon>Kitasatosporales</taxon>
        <taxon>Streptomycetaceae</taxon>
        <taxon>Streptomyces</taxon>
        <taxon>Streptomyces aurantiacus group</taxon>
    </lineage>
</organism>
<dbReference type="CDD" id="cd00093">
    <property type="entry name" value="HTH_XRE"/>
    <property type="match status" value="1"/>
</dbReference>
<dbReference type="Gene3D" id="3.30.450.180">
    <property type="match status" value="1"/>
</dbReference>
<name>A0A917VQ78_9ACTN</name>
<comment type="caution">
    <text evidence="2">The sequence shown here is derived from an EMBL/GenBank/DDBJ whole genome shotgun (WGS) entry which is preliminary data.</text>
</comment>
<dbReference type="SMART" id="SM00530">
    <property type="entry name" value="HTH_XRE"/>
    <property type="match status" value="1"/>
</dbReference>
<dbReference type="SUPFAM" id="SSF47413">
    <property type="entry name" value="lambda repressor-like DNA-binding domains"/>
    <property type="match status" value="1"/>
</dbReference>
<evidence type="ECO:0000313" key="3">
    <source>
        <dbReference type="Proteomes" id="UP000637788"/>
    </source>
</evidence>
<reference evidence="2" key="2">
    <citation type="submission" date="2020-09" db="EMBL/GenBank/DDBJ databases">
        <authorList>
            <person name="Sun Q."/>
            <person name="Ohkuma M."/>
        </authorList>
    </citation>
    <scope>NUCLEOTIDE SEQUENCE</scope>
    <source>
        <strain evidence="2">JCM 3035</strain>
    </source>
</reference>
<dbReference type="AlphaFoldDB" id="A0A917VQ78"/>
<gene>
    <name evidence="2" type="ORF">GCM10010094_80820</name>
</gene>
<evidence type="ECO:0000313" key="2">
    <source>
        <dbReference type="EMBL" id="GGL07899.1"/>
    </source>
</evidence>
<evidence type="ECO:0000259" key="1">
    <source>
        <dbReference type="PROSITE" id="PS50943"/>
    </source>
</evidence>
<reference evidence="2" key="1">
    <citation type="journal article" date="2014" name="Int. J. Syst. Evol. Microbiol.">
        <title>Complete genome sequence of Corynebacterium casei LMG S-19264T (=DSM 44701T), isolated from a smear-ripened cheese.</title>
        <authorList>
            <consortium name="US DOE Joint Genome Institute (JGI-PGF)"/>
            <person name="Walter F."/>
            <person name="Albersmeier A."/>
            <person name="Kalinowski J."/>
            <person name="Ruckert C."/>
        </authorList>
    </citation>
    <scope>NUCLEOTIDE SEQUENCE</scope>
    <source>
        <strain evidence="2">JCM 3035</strain>
    </source>
</reference>
<dbReference type="Proteomes" id="UP000637788">
    <property type="component" value="Unassembled WGS sequence"/>
</dbReference>
<protein>
    <submittedName>
        <fullName evidence="2">Transcriptional regulator</fullName>
    </submittedName>
</protein>
<keyword evidence="3" id="KW-1185">Reference proteome</keyword>
<dbReference type="PROSITE" id="PS50943">
    <property type="entry name" value="HTH_CROC1"/>
    <property type="match status" value="1"/>
</dbReference>
<dbReference type="InterPro" id="IPR001387">
    <property type="entry name" value="Cro/C1-type_HTH"/>
</dbReference>
<dbReference type="Pfam" id="PF13560">
    <property type="entry name" value="HTH_31"/>
    <property type="match status" value="1"/>
</dbReference>
<dbReference type="PANTHER" id="PTHR35010:SF2">
    <property type="entry name" value="BLL4672 PROTEIN"/>
    <property type="match status" value="1"/>
</dbReference>
<dbReference type="EMBL" id="BMPQ01000035">
    <property type="protein sequence ID" value="GGL07899.1"/>
    <property type="molecule type" value="Genomic_DNA"/>
</dbReference>
<sequence length="282" mass="31122">MKELGEFLKARRAELSPRTVGLPETGAPRRVPGLRRDEVARLAGLSSLHYTRLEQGRAGPSAAVLATLVRVLHLNDEQRDHLFALAGKVGVKVCRRPAQKVQPQVQRFLDGIPFTPALVLGRYMDILAWNPLAAALFTDFSQMPGKKRNFIRLLFTEPAVRALYPEWERVAHACVTQLRMEGAKCPGDAQLVELVGELSVADAGFRRWWGAEHATALSVGTKTLRHPLVGEIILDWDSFISTTDAEQQLVIWTAEPGTASHDNLRLLSSWTAQPAARASDAP</sequence>